<name>A0A451G4N5_9GAMM</name>
<dbReference type="AlphaFoldDB" id="A0A451G4N5"/>
<gene>
    <name evidence="1" type="ORF">EPV75_01515</name>
</gene>
<dbReference type="Proteomes" id="UP000285478">
    <property type="component" value="Chromosome"/>
</dbReference>
<dbReference type="KEGG" id="htr:EPV75_01515"/>
<dbReference type="EMBL" id="CP035033">
    <property type="protein sequence ID" value="QAB14440.1"/>
    <property type="molecule type" value="Genomic_DNA"/>
</dbReference>
<dbReference type="RefSeq" id="WP_128384244.1">
    <property type="nucleotide sequence ID" value="NZ_CP035033.1"/>
</dbReference>
<protein>
    <submittedName>
        <fullName evidence="1">Uncharacterized protein</fullName>
    </submittedName>
</protein>
<evidence type="ECO:0000313" key="2">
    <source>
        <dbReference type="Proteomes" id="UP000285478"/>
    </source>
</evidence>
<proteinExistence type="predicted"/>
<evidence type="ECO:0000313" key="1">
    <source>
        <dbReference type="EMBL" id="QAB14440.1"/>
    </source>
</evidence>
<organism evidence="1 2">
    <name type="scientific">Hydrogenovibrio thermophilus</name>
    <dbReference type="NCBI Taxonomy" id="265883"/>
    <lineage>
        <taxon>Bacteria</taxon>
        <taxon>Pseudomonadati</taxon>
        <taxon>Pseudomonadota</taxon>
        <taxon>Gammaproteobacteria</taxon>
        <taxon>Thiotrichales</taxon>
        <taxon>Piscirickettsiaceae</taxon>
        <taxon>Hydrogenovibrio</taxon>
    </lineage>
</organism>
<reference evidence="1 2" key="1">
    <citation type="journal article" date="2018" name="Environ. Microbiol.">
        <title>Genomes of ubiquitous marine and hypersaline Hydrogenovibrio, Thiomicrorhabdus and Thiomicrospira spp. encode a diversity of mechanisms to sustain chemolithoautotrophy in heterogeneous environments.</title>
        <authorList>
            <person name="Scott K.M."/>
            <person name="Williams J."/>
            <person name="Porter C.M.B."/>
            <person name="Russel S."/>
            <person name="Harmer T.L."/>
            <person name="Paul J.H."/>
            <person name="Antonen K.M."/>
            <person name="Bridges M.K."/>
            <person name="Camper G.J."/>
            <person name="Campla C.K."/>
            <person name="Casella L.G."/>
            <person name="Chase E."/>
            <person name="Conrad J.W."/>
            <person name="Cruz M.C."/>
            <person name="Dunlap D.S."/>
            <person name="Duran L."/>
            <person name="Fahsbender E.M."/>
            <person name="Goldsmith D.B."/>
            <person name="Keeley R.F."/>
            <person name="Kondoff M.R."/>
            <person name="Kussy B.I."/>
            <person name="Lane M.K."/>
            <person name="Lawler S."/>
            <person name="Leigh B.A."/>
            <person name="Lewis C."/>
            <person name="Lostal L.M."/>
            <person name="Marking D."/>
            <person name="Mancera P.A."/>
            <person name="McClenthan E.C."/>
            <person name="McIntyre E.A."/>
            <person name="Mine J.A."/>
            <person name="Modi S."/>
            <person name="Moore B.D."/>
            <person name="Morgan W.A."/>
            <person name="Nelson K.M."/>
            <person name="Nguyen K.N."/>
            <person name="Ogburn N."/>
            <person name="Parrino D.G."/>
            <person name="Pedapudi A.D."/>
            <person name="Pelham R.P."/>
            <person name="Preece A.M."/>
            <person name="Rampersad E.A."/>
            <person name="Richardson J.C."/>
            <person name="Rodgers C.M."/>
            <person name="Schaffer B.L."/>
            <person name="Sheridan N.E."/>
            <person name="Solone M.R."/>
            <person name="Staley Z.R."/>
            <person name="Tabuchi M."/>
            <person name="Waide R.J."/>
            <person name="Wanjugi P.W."/>
            <person name="Young S."/>
            <person name="Clum A."/>
            <person name="Daum C."/>
            <person name="Huntemann M."/>
            <person name="Ivanova N."/>
            <person name="Kyrpides N."/>
            <person name="Mikhailova N."/>
            <person name="Palaniappan K."/>
            <person name="Pillay M."/>
            <person name="Reddy T.B.K."/>
            <person name="Shapiro N."/>
            <person name="Stamatis D."/>
            <person name="Varghese N."/>
            <person name="Woyke T."/>
            <person name="Boden R."/>
            <person name="Freyermuth S.K."/>
            <person name="Kerfeld C.A."/>
        </authorList>
    </citation>
    <scope>NUCLEOTIDE SEQUENCE [LARGE SCALE GENOMIC DNA]</scope>
    <source>
        <strain evidence="1 2">JR-2</strain>
    </source>
</reference>
<keyword evidence="2" id="KW-1185">Reference proteome</keyword>
<accession>A0A451G4N5</accession>
<sequence>MTYPDDCIQNLSNNWWIDHPEKNLVRGALIKAFIPHVDHRPYSFEPIGRTNATDHSGADIVIKPLSVGQKFKASSLPVAAMTKPDSEIWAAYRAKRRYCLVIGNANPVDIDKKLTQGKPNHSTSPTVLVSPYYGASKKDSRAGYSEAFVERVKHCEYPQFQWDHLPIKNGESSILRLDHTQAIGAHSMSYEFTGYKLSDEALEILDDHFSWLVYGGAPENSLLHDFRSLIEETIT</sequence>